<evidence type="ECO:0000313" key="4">
    <source>
        <dbReference type="Proteomes" id="UP000695000"/>
    </source>
</evidence>
<dbReference type="SUPFAM" id="SSF50729">
    <property type="entry name" value="PH domain-like"/>
    <property type="match status" value="1"/>
</dbReference>
<evidence type="ECO:0000259" key="3">
    <source>
        <dbReference type="PROSITE" id="PS50003"/>
    </source>
</evidence>
<evidence type="ECO:0000256" key="1">
    <source>
        <dbReference type="ARBA" id="ARBA00022553"/>
    </source>
</evidence>
<dbReference type="CDD" id="cd00821">
    <property type="entry name" value="PH"/>
    <property type="match status" value="1"/>
</dbReference>
<dbReference type="SMART" id="SM00233">
    <property type="entry name" value="PH"/>
    <property type="match status" value="1"/>
</dbReference>
<sequence length="720" mass="82453">MSSESPTNAKISGYLEKKCKLRMVSPWKKYWFVLEGRLLLYYRSKAEYEAIGPCKGSITLGPSCNIKPALVTSCIFQIETRTNTITLRAESRLEQDKWMHGILTALNQSSGKATKMTHFRYSADDLLPSPTENNTKSLLSRHNTLPERFEKLPQHPNKSVIERMQNLGAHSYGGSLNAISKLSMSPKLPKNDNLKRLLQSSNDELVMYATVNKTKEKEDEIAEVVMENTEYVGLEPGETDEFVVENAEYVTSGDDEDTSKVTRDHVYQEILTKRELIQENSEDVNDYTGSGPLYRATKIYDIPIYSDISSDQAIYEETMPALPPRVQHLVAVQAEETSGEKNKKQKSKKMSFKRNSFVIKMLKKIRKHDVVTKEEISEPVKKPKEEVNTKDLQILNELQSLLETKKQFLEEKLKHSRAEKAKFDEELKTRIERKNMELEYSKPINGEKVLPTLPPKLKCSITEQPLTLLNIPRPKLKRIRHSNENIPDKLKTIDEILDELDNERTQPSANVKELIDKFNVGNSNHEEVEMRKKPKSPVQNCTRYSDDLNKLLAELSKVTNAPILQPGVTTSLVTTSLTDEEWISLIPIRKRRLSEPDYDIPRPHSSLLFRNQEPAEDAMKPTRFFGPVIIGPNNIGDASDRTFSIAPDSLEVHVSRNGKEDERSVFSYNSHTYMEIKTLDRKLSREEIYARPTSLTATDFDLHEDHFEDSLEPIEFIHSV</sequence>
<evidence type="ECO:0000313" key="5">
    <source>
        <dbReference type="RefSeq" id="XP_017771288.1"/>
    </source>
</evidence>
<feature type="coiled-coil region" evidence="2">
    <location>
        <begin position="392"/>
        <end position="426"/>
    </location>
</feature>
<dbReference type="InterPro" id="IPR011993">
    <property type="entry name" value="PH-like_dom_sf"/>
</dbReference>
<name>A0ABM1M9N8_NICVS</name>
<evidence type="ECO:0000256" key="2">
    <source>
        <dbReference type="SAM" id="Coils"/>
    </source>
</evidence>
<dbReference type="PROSITE" id="PS50003">
    <property type="entry name" value="PH_DOMAIN"/>
    <property type="match status" value="1"/>
</dbReference>
<dbReference type="Proteomes" id="UP000695000">
    <property type="component" value="Unplaced"/>
</dbReference>
<feature type="domain" description="PH" evidence="3">
    <location>
        <begin position="8"/>
        <end position="107"/>
    </location>
</feature>
<dbReference type="Pfam" id="PF00169">
    <property type="entry name" value="PH"/>
    <property type="match status" value="1"/>
</dbReference>
<dbReference type="InterPro" id="IPR045188">
    <property type="entry name" value="Boi1/Boi2-like"/>
</dbReference>
<organism evidence="4 5">
    <name type="scientific">Nicrophorus vespilloides</name>
    <name type="common">Boreal carrion beetle</name>
    <dbReference type="NCBI Taxonomy" id="110193"/>
    <lineage>
        <taxon>Eukaryota</taxon>
        <taxon>Metazoa</taxon>
        <taxon>Ecdysozoa</taxon>
        <taxon>Arthropoda</taxon>
        <taxon>Hexapoda</taxon>
        <taxon>Insecta</taxon>
        <taxon>Pterygota</taxon>
        <taxon>Neoptera</taxon>
        <taxon>Endopterygota</taxon>
        <taxon>Coleoptera</taxon>
        <taxon>Polyphaga</taxon>
        <taxon>Staphyliniformia</taxon>
        <taxon>Silphidae</taxon>
        <taxon>Nicrophorinae</taxon>
        <taxon>Nicrophorus</taxon>
    </lineage>
</organism>
<keyword evidence="4" id="KW-1185">Reference proteome</keyword>
<accession>A0ABM1M9N8</accession>
<gene>
    <name evidence="5" type="primary">LOC108558775</name>
</gene>
<keyword evidence="2" id="KW-0175">Coiled coil</keyword>
<dbReference type="PANTHER" id="PTHR22902:SF27">
    <property type="entry name" value="PLECKSTRIN HOMOLOGY DOMAIN-CONTAINING FAMILY A MEMBER 3"/>
    <property type="match status" value="1"/>
</dbReference>
<protein>
    <submittedName>
        <fullName evidence="5">RB1-inducible coiled-coil protein 1-like isoform X1</fullName>
    </submittedName>
</protein>
<keyword evidence="1" id="KW-0597">Phosphoprotein</keyword>
<dbReference type="Gene3D" id="2.30.29.30">
    <property type="entry name" value="Pleckstrin-homology domain (PH domain)/Phosphotyrosine-binding domain (PTB)"/>
    <property type="match status" value="1"/>
</dbReference>
<dbReference type="GeneID" id="108558775"/>
<dbReference type="InterPro" id="IPR001849">
    <property type="entry name" value="PH_domain"/>
</dbReference>
<dbReference type="PANTHER" id="PTHR22902">
    <property type="entry name" value="SESQUIPEDALIAN"/>
    <property type="match status" value="1"/>
</dbReference>
<proteinExistence type="predicted"/>
<dbReference type="RefSeq" id="XP_017771288.1">
    <property type="nucleotide sequence ID" value="XM_017915799.1"/>
</dbReference>
<reference evidence="5" key="1">
    <citation type="submission" date="2025-08" db="UniProtKB">
        <authorList>
            <consortium name="RefSeq"/>
        </authorList>
    </citation>
    <scope>IDENTIFICATION</scope>
    <source>
        <tissue evidence="5">Whole Larva</tissue>
    </source>
</reference>